<evidence type="ECO:0000313" key="5">
    <source>
        <dbReference type="Proteomes" id="UP001148932"/>
    </source>
</evidence>
<evidence type="ECO:0000259" key="3">
    <source>
        <dbReference type="Pfam" id="PF00005"/>
    </source>
</evidence>
<protein>
    <submittedName>
        <fullName evidence="4">ABC transporter ATP-binding protein</fullName>
    </submittedName>
</protein>
<dbReference type="Pfam" id="PF00005">
    <property type="entry name" value="ABC_tran"/>
    <property type="match status" value="1"/>
</dbReference>
<dbReference type="EMBL" id="JAPCKI010000008">
    <property type="protein sequence ID" value="MDD2178894.1"/>
    <property type="molecule type" value="Genomic_DNA"/>
</dbReference>
<sequence length="209" mass="22573">MTESVFLWVKGLRFSYPECAVLDNLSLAWPSGLALVRGDESTGKTTLLRLLAGELTAQAGSITLQGADLNQASKASAHQVFWADPRSGELDPLTARGWLDSLPARYPRWDAAAVMAHIEGFTLHEHLDKPFYALSTGSKRKVLMAGALASNAPLTLIDEPVGGLDKPSIRYLAQALASQATRPDRLIVVAHYEALADVPWGSVVDLVRL</sequence>
<name>A0ABT5RYW4_9BURK</name>
<reference evidence="4" key="1">
    <citation type="submission" date="2022-10" db="EMBL/GenBank/DDBJ databases">
        <title>Description of microaerobic benzene degrading bacteria.</title>
        <authorList>
            <person name="Bedics A."/>
            <person name="Tancsics A."/>
            <person name="Banerjee S."/>
        </authorList>
    </citation>
    <scope>NUCLEOTIDE SEQUENCE</scope>
    <source>
        <strain evidence="4">D2M1</strain>
    </source>
</reference>
<dbReference type="GO" id="GO:0005524">
    <property type="term" value="F:ATP binding"/>
    <property type="evidence" value="ECO:0007669"/>
    <property type="project" value="UniProtKB-KW"/>
</dbReference>
<proteinExistence type="predicted"/>
<dbReference type="InterPro" id="IPR027417">
    <property type="entry name" value="P-loop_NTPase"/>
</dbReference>
<feature type="domain" description="ABC transporter" evidence="3">
    <location>
        <begin position="34"/>
        <end position="161"/>
    </location>
</feature>
<gene>
    <name evidence="4" type="ORF">OIN59_15755</name>
</gene>
<comment type="caution">
    <text evidence="4">The sequence shown here is derived from an EMBL/GenBank/DDBJ whole genome shotgun (WGS) entry which is preliminary data.</text>
</comment>
<dbReference type="RefSeq" id="WP_274111962.1">
    <property type="nucleotide sequence ID" value="NZ_JAPCKI010000008.1"/>
</dbReference>
<dbReference type="SUPFAM" id="SSF52540">
    <property type="entry name" value="P-loop containing nucleoside triphosphate hydrolases"/>
    <property type="match status" value="1"/>
</dbReference>
<evidence type="ECO:0000256" key="1">
    <source>
        <dbReference type="ARBA" id="ARBA00022741"/>
    </source>
</evidence>
<dbReference type="Proteomes" id="UP001148932">
    <property type="component" value="Unassembled WGS sequence"/>
</dbReference>
<keyword evidence="5" id="KW-1185">Reference proteome</keyword>
<dbReference type="InterPro" id="IPR003439">
    <property type="entry name" value="ABC_transporter-like_ATP-bd"/>
</dbReference>
<dbReference type="PANTHER" id="PTHR43158">
    <property type="entry name" value="SKFA PEPTIDE EXPORT ATP-BINDING PROTEIN SKFE"/>
    <property type="match status" value="1"/>
</dbReference>
<keyword evidence="2 4" id="KW-0067">ATP-binding</keyword>
<accession>A0ABT5RYW4</accession>
<keyword evidence="1" id="KW-0547">Nucleotide-binding</keyword>
<evidence type="ECO:0000256" key="2">
    <source>
        <dbReference type="ARBA" id="ARBA00022840"/>
    </source>
</evidence>
<dbReference type="Gene3D" id="3.40.50.300">
    <property type="entry name" value="P-loop containing nucleotide triphosphate hydrolases"/>
    <property type="match status" value="1"/>
</dbReference>
<dbReference type="PANTHER" id="PTHR43158:SF2">
    <property type="entry name" value="SKFA PEPTIDE EXPORT ATP-BINDING PROTEIN SKFE"/>
    <property type="match status" value="1"/>
</dbReference>
<organism evidence="4 5">
    <name type="scientific">Acidovorax benzenivorans</name>
    <dbReference type="NCBI Taxonomy" id="2987520"/>
    <lineage>
        <taxon>Bacteria</taxon>
        <taxon>Pseudomonadati</taxon>
        <taxon>Pseudomonadota</taxon>
        <taxon>Betaproteobacteria</taxon>
        <taxon>Burkholderiales</taxon>
        <taxon>Comamonadaceae</taxon>
        <taxon>Acidovorax</taxon>
    </lineage>
</organism>
<evidence type="ECO:0000313" key="4">
    <source>
        <dbReference type="EMBL" id="MDD2178894.1"/>
    </source>
</evidence>